<evidence type="ECO:0000256" key="5">
    <source>
        <dbReference type="SAM" id="Coils"/>
    </source>
</evidence>
<dbReference type="InterPro" id="IPR050687">
    <property type="entry name" value="Dynein_IC"/>
</dbReference>
<dbReference type="PANTHER" id="PTHR12442">
    <property type="entry name" value="DYNEIN INTERMEDIATE CHAIN"/>
    <property type="match status" value="1"/>
</dbReference>
<reference evidence="7" key="1">
    <citation type="submission" date="2021-08" db="EMBL/GenBank/DDBJ databases">
        <authorList>
            <person name="Misof B."/>
            <person name="Oliver O."/>
            <person name="Podsiadlowski L."/>
            <person name="Donath A."/>
            <person name="Peters R."/>
            <person name="Mayer C."/>
            <person name="Rust J."/>
            <person name="Gunkel S."/>
            <person name="Lesny P."/>
            <person name="Martin S."/>
            <person name="Oeyen J.P."/>
            <person name="Petersen M."/>
            <person name="Panagiotis P."/>
            <person name="Wilbrandt J."/>
            <person name="Tanja T."/>
        </authorList>
    </citation>
    <scope>NUCLEOTIDE SEQUENCE</scope>
    <source>
        <strain evidence="7">GBR_01_08_01A</strain>
        <tissue evidence="7">Thorax + abdomen</tissue>
    </source>
</reference>
<feature type="compositionally biased region" description="Acidic residues" evidence="6">
    <location>
        <begin position="46"/>
        <end position="61"/>
    </location>
</feature>
<dbReference type="GO" id="GO:0060294">
    <property type="term" value="P:cilium movement involved in cell motility"/>
    <property type="evidence" value="ECO:0007669"/>
    <property type="project" value="TreeGrafter"/>
</dbReference>
<evidence type="ECO:0000256" key="6">
    <source>
        <dbReference type="SAM" id="MobiDB-lite"/>
    </source>
</evidence>
<keyword evidence="5" id="KW-0175">Coiled coil</keyword>
<comment type="caution">
    <text evidence="7">The sequence shown here is derived from an EMBL/GenBank/DDBJ whole genome shotgun (WGS) entry which is preliminary data.</text>
</comment>
<evidence type="ECO:0000313" key="8">
    <source>
        <dbReference type="Proteomes" id="UP001258017"/>
    </source>
</evidence>
<dbReference type="InterPro" id="IPR001680">
    <property type="entry name" value="WD40_rpt"/>
</dbReference>
<reference evidence="7" key="2">
    <citation type="journal article" date="2023" name="Commun. Biol.">
        <title>Intrasexual cuticular hydrocarbon dimorphism in a wasp sheds light on hydrocarbon biosynthesis genes in Hymenoptera.</title>
        <authorList>
            <person name="Moris V.C."/>
            <person name="Podsiadlowski L."/>
            <person name="Martin S."/>
            <person name="Oeyen J.P."/>
            <person name="Donath A."/>
            <person name="Petersen M."/>
            <person name="Wilbrandt J."/>
            <person name="Misof B."/>
            <person name="Liedtke D."/>
            <person name="Thamm M."/>
            <person name="Scheiner R."/>
            <person name="Schmitt T."/>
            <person name="Niehuis O."/>
        </authorList>
    </citation>
    <scope>NUCLEOTIDE SEQUENCE</scope>
    <source>
        <strain evidence="7">GBR_01_08_01A</strain>
    </source>
</reference>
<evidence type="ECO:0000256" key="1">
    <source>
        <dbReference type="ARBA" id="ARBA00004496"/>
    </source>
</evidence>
<feature type="region of interest" description="Disordered" evidence="6">
    <location>
        <begin position="1116"/>
        <end position="1151"/>
    </location>
</feature>
<feature type="compositionally biased region" description="Basic and acidic residues" evidence="6">
    <location>
        <begin position="1131"/>
        <end position="1151"/>
    </location>
</feature>
<dbReference type="SUPFAM" id="SSF50978">
    <property type="entry name" value="WD40 repeat-like"/>
    <property type="match status" value="1"/>
</dbReference>
<evidence type="ECO:0000256" key="4">
    <source>
        <dbReference type="ARBA" id="ARBA00022737"/>
    </source>
</evidence>
<keyword evidence="8" id="KW-1185">Reference proteome</keyword>
<feature type="region of interest" description="Disordered" evidence="6">
    <location>
        <begin position="1"/>
        <end position="98"/>
    </location>
</feature>
<name>A0AAD9RNN6_9HYME</name>
<dbReference type="SMART" id="SM00320">
    <property type="entry name" value="WD40"/>
    <property type="match status" value="3"/>
</dbReference>
<evidence type="ECO:0000256" key="2">
    <source>
        <dbReference type="ARBA" id="ARBA00022490"/>
    </source>
</evidence>
<comment type="subcellular location">
    <subcellularLocation>
        <location evidence="1">Cytoplasm</location>
    </subcellularLocation>
</comment>
<dbReference type="EMBL" id="JAIFRP010000030">
    <property type="protein sequence ID" value="KAK2582913.1"/>
    <property type="molecule type" value="Genomic_DNA"/>
</dbReference>
<accession>A0AAD9RNN6</accession>
<organism evidence="7 8">
    <name type="scientific">Odynerus spinipes</name>
    <dbReference type="NCBI Taxonomy" id="1348599"/>
    <lineage>
        <taxon>Eukaryota</taxon>
        <taxon>Metazoa</taxon>
        <taxon>Ecdysozoa</taxon>
        <taxon>Arthropoda</taxon>
        <taxon>Hexapoda</taxon>
        <taxon>Insecta</taxon>
        <taxon>Pterygota</taxon>
        <taxon>Neoptera</taxon>
        <taxon>Endopterygota</taxon>
        <taxon>Hymenoptera</taxon>
        <taxon>Apocrita</taxon>
        <taxon>Aculeata</taxon>
        <taxon>Vespoidea</taxon>
        <taxon>Vespidae</taxon>
        <taxon>Eumeninae</taxon>
        <taxon>Odynerus</taxon>
    </lineage>
</organism>
<dbReference type="GO" id="GO:0036156">
    <property type="term" value="C:inner dynein arm"/>
    <property type="evidence" value="ECO:0007669"/>
    <property type="project" value="TreeGrafter"/>
</dbReference>
<evidence type="ECO:0000256" key="3">
    <source>
        <dbReference type="ARBA" id="ARBA00022574"/>
    </source>
</evidence>
<feature type="coiled-coil region" evidence="5">
    <location>
        <begin position="983"/>
        <end position="1029"/>
    </location>
</feature>
<proteinExistence type="predicted"/>
<protein>
    <recommendedName>
        <fullName evidence="9">WD repeat-containing protein 63</fullName>
    </recommendedName>
</protein>
<dbReference type="GO" id="GO:0045503">
    <property type="term" value="F:dynein light chain binding"/>
    <property type="evidence" value="ECO:0007669"/>
    <property type="project" value="TreeGrafter"/>
</dbReference>
<dbReference type="Proteomes" id="UP001258017">
    <property type="component" value="Unassembled WGS sequence"/>
</dbReference>
<dbReference type="GO" id="GO:0045504">
    <property type="term" value="F:dynein heavy chain binding"/>
    <property type="evidence" value="ECO:0007669"/>
    <property type="project" value="TreeGrafter"/>
</dbReference>
<sequence>MEGERSSDEEEEAAERRYEGYGYEDDDFFDDDGTDYEEQRRGIYMGEDEGEQEDEEEEEEYVEKVKDEEEEEKKAEEEKEEKKEEPEEPKSDEDWEREAKEKIHIDLVDPLPERRKTIFELDSYAATGPSAYDILQLGKPSTEAPAAPSIPKIRYSVSMGASGIARISLSPLTQKIVGCVIDENVTTEYPWIWVTKEILEDNLDLHSESSEFLSMKKEILEYPEKKMLIGYAPSATEEGQFYICLSTEAKEAVLQHIELQRREHENHVRSAVYKQPTEWVDLGSGVEVDENVIKNRRPLVEIELVSTADLLEMPMNLVDRQADDQRDGYINLLPYRQTFENVSQIMISKSTQVTPCTKDNDAQTAPSMPVNSWFQYGYEYKPIDIAAFTEEDTDDFKMFLRRYTNSMCDQVQVNATWDIYADDYKNLVRNERDTKAPIPIRYKEHQSFYDGKLIKNKIINDLSWHPLWTGIACATYTHHAKPEHFIGQKTYNEVLRDCQSSNLALIWSFNDCLSPKLILECPREITSISVCPFDGNLIIGGCASGQIALWSIPGKIENVEAVLVNTTAQVRYKVAMRTLMRWMRETVGSSVVRPVAMSSLQHSQKGAITQIMWIPSYHKVERNGTIRSLPANTKLEDMPWQFLTCSKDGSIAFWDLKENVPQKQTLTGDKKARAPRPAALVESISPYKAFDRVWKPYYILLIQYPNESRRPIISTMTMYNCKLKKELDEPFSLIKTDITIRRYYKLVVEKPDYTMIPEIFIGTVEGMLRVLSYRIYAISKQLHQGFSKFPGLVGLVTWEGLEFGTDLTAGREECKWKWMKNLHDGPITHIVRSKYHKRIVATIGGHVFAVWREDYGEPIIWKKSNLSYTGCSWGTFRPTVLILVRIDGTAEIWDFIVKSLEPNITQSVSGRIITGIYTHELPLDPQCVGFCDFNGTLRVFTAPPILLTFDAADIGWMQNFVDQQVDRVREFKAWQDAWNLANMESIDKKKKLAEQEEERKRVEAEAKLREEMEEMLKRAEEEERMSKKARKPWQFIEDVKQQWHEMEMKRMQITILEKKGLRREVLERQRAPVLKIRQEAQERKRKIGEILQRRDKIFEETVTFLFPKQQFDRKRAIDRKQTSIATTAPEELPKDEGVRSESVKESLPQKKESEEIIQDFLDVQEEALEKMRHQIFEHEFDWRNVIREGAFRRHSMEAALQHEKIIDE</sequence>
<dbReference type="InterPro" id="IPR015943">
    <property type="entry name" value="WD40/YVTN_repeat-like_dom_sf"/>
</dbReference>
<feature type="compositionally biased region" description="Acidic residues" evidence="6">
    <location>
        <begin position="22"/>
        <end position="36"/>
    </location>
</feature>
<dbReference type="Gene3D" id="2.130.10.10">
    <property type="entry name" value="YVTN repeat-like/Quinoprotein amine dehydrogenase"/>
    <property type="match status" value="1"/>
</dbReference>
<feature type="compositionally biased region" description="Basic and acidic residues" evidence="6">
    <location>
        <begin position="62"/>
        <end position="89"/>
    </location>
</feature>
<gene>
    <name evidence="7" type="ORF">KPH14_008980</name>
</gene>
<keyword evidence="2" id="KW-0963">Cytoplasm</keyword>
<keyword evidence="3" id="KW-0853">WD repeat</keyword>
<dbReference type="AlphaFoldDB" id="A0AAD9RNN6"/>
<evidence type="ECO:0008006" key="9">
    <source>
        <dbReference type="Google" id="ProtNLM"/>
    </source>
</evidence>
<evidence type="ECO:0000313" key="7">
    <source>
        <dbReference type="EMBL" id="KAK2582913.1"/>
    </source>
</evidence>
<dbReference type="GO" id="GO:0036159">
    <property type="term" value="P:inner dynein arm assembly"/>
    <property type="evidence" value="ECO:0007669"/>
    <property type="project" value="TreeGrafter"/>
</dbReference>
<dbReference type="PANTHER" id="PTHR12442:SF5">
    <property type="entry name" value="DYNEIN AXONEMAL INTERMEDIATE CHAIN 3"/>
    <property type="match status" value="1"/>
</dbReference>
<keyword evidence="4" id="KW-0677">Repeat</keyword>
<dbReference type="InterPro" id="IPR036322">
    <property type="entry name" value="WD40_repeat_dom_sf"/>
</dbReference>